<feature type="binding site" evidence="21">
    <location>
        <position position="103"/>
    </location>
    <ligand>
        <name>substrate</name>
    </ligand>
</feature>
<evidence type="ECO:0000313" key="26">
    <source>
        <dbReference type="Proteomes" id="UP000787472"/>
    </source>
</evidence>
<dbReference type="Gene3D" id="1.10.287.3610">
    <property type="match status" value="1"/>
</dbReference>
<comment type="subcellular location">
    <subcellularLocation>
        <location evidence="1 24">Cell inner membrane</location>
        <topology evidence="1 24">Multi-pass membrane protein</topology>
    </subcellularLocation>
</comment>
<evidence type="ECO:0000256" key="13">
    <source>
        <dbReference type="ARBA" id="ARBA00022840"/>
    </source>
</evidence>
<evidence type="ECO:0000256" key="14">
    <source>
        <dbReference type="ARBA" id="ARBA00022842"/>
    </source>
</evidence>
<dbReference type="Proteomes" id="UP000787472">
    <property type="component" value="Unassembled WGS sequence"/>
</dbReference>
<feature type="binding site" evidence="22">
    <location>
        <begin position="90"/>
        <end position="92"/>
    </location>
    <ligand>
        <name>ATP</name>
        <dbReference type="ChEBI" id="CHEBI:30616"/>
    </ligand>
</feature>
<feature type="transmembrane region" description="Helical" evidence="24">
    <location>
        <begin position="104"/>
        <end position="125"/>
    </location>
</feature>
<evidence type="ECO:0000256" key="3">
    <source>
        <dbReference type="ARBA" id="ARBA00012133"/>
    </source>
</evidence>
<dbReference type="InterPro" id="IPR036945">
    <property type="entry name" value="DAGK_sf"/>
</dbReference>
<evidence type="ECO:0000256" key="6">
    <source>
        <dbReference type="ARBA" id="ARBA00022516"/>
    </source>
</evidence>
<dbReference type="InterPro" id="IPR033718">
    <property type="entry name" value="DAGK_prok"/>
</dbReference>
<keyword evidence="26" id="KW-1185">Reference proteome</keyword>
<feature type="binding site" evidence="21">
    <location>
        <position position="14"/>
    </location>
    <ligand>
        <name>substrate</name>
    </ligand>
</feature>
<evidence type="ECO:0000256" key="1">
    <source>
        <dbReference type="ARBA" id="ARBA00004429"/>
    </source>
</evidence>
<keyword evidence="11 22" id="KW-0547">Nucleotide-binding</keyword>
<evidence type="ECO:0000313" key="25">
    <source>
        <dbReference type="EMBL" id="NHO67867.1"/>
    </source>
</evidence>
<evidence type="ECO:0000256" key="9">
    <source>
        <dbReference type="ARBA" id="ARBA00022692"/>
    </source>
</evidence>
<keyword evidence="5" id="KW-1003">Cell membrane</keyword>
<evidence type="ECO:0000256" key="8">
    <source>
        <dbReference type="ARBA" id="ARBA00022679"/>
    </source>
</evidence>
<feature type="binding site" evidence="22">
    <location>
        <position position="21"/>
    </location>
    <ligand>
        <name>ATP</name>
        <dbReference type="ChEBI" id="CHEBI:30616"/>
    </ligand>
</feature>
<dbReference type="CDD" id="cd14264">
    <property type="entry name" value="DAGK_IM"/>
    <property type="match status" value="1"/>
</dbReference>
<organism evidence="25 26">
    <name type="scientific">Pseudomaricurvus hydrocarbonicus</name>
    <dbReference type="NCBI Taxonomy" id="1470433"/>
    <lineage>
        <taxon>Bacteria</taxon>
        <taxon>Pseudomonadati</taxon>
        <taxon>Pseudomonadota</taxon>
        <taxon>Gammaproteobacteria</taxon>
        <taxon>Cellvibrionales</taxon>
        <taxon>Cellvibrionaceae</taxon>
        <taxon>Pseudomaricurvus</taxon>
    </lineage>
</organism>
<dbReference type="InterPro" id="IPR000829">
    <property type="entry name" value="DAGK"/>
</dbReference>
<keyword evidence="19 24" id="KW-1208">Phospholipid metabolism</keyword>
<dbReference type="GO" id="GO:0005524">
    <property type="term" value="F:ATP binding"/>
    <property type="evidence" value="ECO:0007669"/>
    <property type="project" value="UniProtKB-KW"/>
</dbReference>
<reference evidence="25" key="1">
    <citation type="submission" date="2020-03" db="EMBL/GenBank/DDBJ databases">
        <authorList>
            <person name="Guo F."/>
        </authorList>
    </citation>
    <scope>NUCLEOTIDE SEQUENCE</scope>
    <source>
        <strain evidence="25">JCM 30134</strain>
    </source>
</reference>
<keyword evidence="12 24" id="KW-0418">Kinase</keyword>
<keyword evidence="15 24" id="KW-1133">Transmembrane helix</keyword>
<comment type="catalytic activity">
    <reaction evidence="24">
        <text>a 1,2-diacyl-sn-glycerol + ATP = a 1,2-diacyl-sn-glycero-3-phosphate + ADP + H(+)</text>
        <dbReference type="Rhea" id="RHEA:10272"/>
        <dbReference type="ChEBI" id="CHEBI:15378"/>
        <dbReference type="ChEBI" id="CHEBI:17815"/>
        <dbReference type="ChEBI" id="CHEBI:30616"/>
        <dbReference type="ChEBI" id="CHEBI:58608"/>
        <dbReference type="ChEBI" id="CHEBI:456216"/>
        <dbReference type="EC" id="2.7.1.107"/>
    </reaction>
</comment>
<feature type="binding site" evidence="22">
    <location>
        <position position="14"/>
    </location>
    <ligand>
        <name>ATP</name>
        <dbReference type="ChEBI" id="CHEBI:30616"/>
    </ligand>
</feature>
<comment type="similarity">
    <text evidence="2 24">Belongs to the bacterial diacylglycerol kinase family.</text>
</comment>
<dbReference type="GO" id="GO:0046872">
    <property type="term" value="F:metal ion binding"/>
    <property type="evidence" value="ECO:0007669"/>
    <property type="project" value="UniProtKB-KW"/>
</dbReference>
<evidence type="ECO:0000256" key="18">
    <source>
        <dbReference type="ARBA" id="ARBA00023209"/>
    </source>
</evidence>
<sequence>MKSTPVKGKTGLRRIINAFGYSLKGFKAAWAHEAAFRQELTACAILLPLALWLEVSSLTKIMLVAVMAIVIIVELLNSAIEAAIDRIGPEAHHLSGAAKDLGSAAVLVALSLMVFVWGVVLWDVFQHHRG</sequence>
<evidence type="ECO:0000256" key="12">
    <source>
        <dbReference type="ARBA" id="ARBA00022777"/>
    </source>
</evidence>
<dbReference type="PANTHER" id="PTHR34299:SF1">
    <property type="entry name" value="DIACYLGLYCEROL KINASE"/>
    <property type="match status" value="1"/>
</dbReference>
<evidence type="ECO:0000256" key="10">
    <source>
        <dbReference type="ARBA" id="ARBA00022723"/>
    </source>
</evidence>
<proteinExistence type="inferred from homology"/>
<evidence type="ECO:0000256" key="16">
    <source>
        <dbReference type="ARBA" id="ARBA00023098"/>
    </source>
</evidence>
<feature type="binding site" evidence="21">
    <location>
        <begin position="117"/>
        <end position="122"/>
    </location>
    <ligand>
        <name>substrate</name>
    </ligand>
</feature>
<evidence type="ECO:0000256" key="7">
    <source>
        <dbReference type="ARBA" id="ARBA00022519"/>
    </source>
</evidence>
<comment type="cofactor">
    <cofactor evidence="23">
        <name>Mg(2+)</name>
        <dbReference type="ChEBI" id="CHEBI:18420"/>
    </cofactor>
    <text evidence="23">Mn(2+), Zn(2+), Cd(2+) and Co(2+) support activity to lesser extents.</text>
</comment>
<feature type="active site" description="Proton acceptor" evidence="20">
    <location>
        <position position="74"/>
    </location>
</feature>
<name>A0A9E5MPB5_9GAMM</name>
<keyword evidence="14 23" id="KW-0460">Magnesium</keyword>
<evidence type="ECO:0000256" key="15">
    <source>
        <dbReference type="ARBA" id="ARBA00022989"/>
    </source>
</evidence>
<feature type="binding site" evidence="21">
    <location>
        <begin position="52"/>
        <end position="55"/>
    </location>
    <ligand>
        <name>substrate</name>
    </ligand>
</feature>
<feature type="binding site" evidence="21">
    <location>
        <begin position="35"/>
        <end position="39"/>
    </location>
    <ligand>
        <name>substrate</name>
    </ligand>
</feature>
<dbReference type="GO" id="GO:0004143">
    <property type="term" value="F:ATP-dependent diacylglycerol kinase activity"/>
    <property type="evidence" value="ECO:0007669"/>
    <property type="project" value="UniProtKB-EC"/>
</dbReference>
<keyword evidence="6" id="KW-0444">Lipid biosynthesis</keyword>
<dbReference type="EC" id="2.7.1.107" evidence="3 24"/>
<evidence type="ECO:0000256" key="5">
    <source>
        <dbReference type="ARBA" id="ARBA00022475"/>
    </source>
</evidence>
<keyword evidence="16 24" id="KW-0443">Lipid metabolism</keyword>
<accession>A0A9E5MPB5</accession>
<feature type="binding site" evidence="23">
    <location>
        <position position="81"/>
    </location>
    <ligand>
        <name>a divalent metal cation</name>
        <dbReference type="ChEBI" id="CHEBI:60240"/>
    </ligand>
</feature>
<protein>
    <recommendedName>
        <fullName evidence="4 24">Diacylglycerol kinase</fullName>
        <ecNumber evidence="3 24">2.7.1.107</ecNumber>
    </recommendedName>
</protein>
<evidence type="ECO:0000256" key="17">
    <source>
        <dbReference type="ARBA" id="ARBA00023136"/>
    </source>
</evidence>
<evidence type="ECO:0000256" key="11">
    <source>
        <dbReference type="ARBA" id="ARBA00022741"/>
    </source>
</evidence>
<keyword evidence="9 24" id="KW-0812">Transmembrane</keyword>
<dbReference type="AlphaFoldDB" id="A0A9E5MPB5"/>
<feature type="binding site" evidence="23">
    <location>
        <position position="33"/>
    </location>
    <ligand>
        <name>a divalent metal cation</name>
        <dbReference type="ChEBI" id="CHEBI:60240"/>
    </ligand>
</feature>
<dbReference type="Pfam" id="PF01219">
    <property type="entry name" value="DAGK_prokar"/>
    <property type="match status" value="1"/>
</dbReference>
<feature type="binding site" evidence="21">
    <location>
        <position position="74"/>
    </location>
    <ligand>
        <name>substrate</name>
    </ligand>
</feature>
<keyword evidence="8 24" id="KW-0808">Transferase</keyword>
<keyword evidence="17 24" id="KW-0472">Membrane</keyword>
<keyword evidence="13 22" id="KW-0067">ATP-binding</keyword>
<evidence type="ECO:0000256" key="22">
    <source>
        <dbReference type="PIRSR" id="PIRSR600829-3"/>
    </source>
</evidence>
<dbReference type="EMBL" id="JAAONZ010000021">
    <property type="protein sequence ID" value="NHO67867.1"/>
    <property type="molecule type" value="Genomic_DNA"/>
</dbReference>
<feature type="binding site" evidence="22">
    <location>
        <position position="33"/>
    </location>
    <ligand>
        <name>ATP</name>
        <dbReference type="ChEBI" id="CHEBI:30616"/>
    </ligand>
</feature>
<feature type="transmembrane region" description="Helical" evidence="24">
    <location>
        <begin position="61"/>
        <end position="84"/>
    </location>
</feature>
<evidence type="ECO:0000256" key="21">
    <source>
        <dbReference type="PIRSR" id="PIRSR600829-2"/>
    </source>
</evidence>
<evidence type="ECO:0000256" key="24">
    <source>
        <dbReference type="RuleBase" id="RU363065"/>
    </source>
</evidence>
<comment type="caution">
    <text evidence="24">Lacks conserved residue(s) required for the propagation of feature annotation.</text>
</comment>
<keyword evidence="18" id="KW-0594">Phospholipid biosynthesis</keyword>
<dbReference type="GO" id="GO:0005886">
    <property type="term" value="C:plasma membrane"/>
    <property type="evidence" value="ECO:0007669"/>
    <property type="project" value="UniProtKB-SubCell"/>
</dbReference>
<keyword evidence="7 24" id="KW-0997">Cell inner membrane</keyword>
<dbReference type="GO" id="GO:0006654">
    <property type="term" value="P:phosphatidic acid biosynthetic process"/>
    <property type="evidence" value="ECO:0007669"/>
    <property type="project" value="InterPro"/>
</dbReference>
<comment type="function">
    <text evidence="24">Catalyzes the ATP-dependent phosphorylation of sn-l,2-diacylglycerol (DAG) to phosphatidic acid. Involved in the recycling of diacylglycerol produced as a by-product during membrane-derived oligosaccharide (MDO) biosynthesis.</text>
</comment>
<feature type="binding site" evidence="22">
    <location>
        <begin position="99"/>
        <end position="100"/>
    </location>
    <ligand>
        <name>ATP</name>
        <dbReference type="ChEBI" id="CHEBI:30616"/>
    </ligand>
</feature>
<evidence type="ECO:0000256" key="4">
    <source>
        <dbReference type="ARBA" id="ARBA00017575"/>
    </source>
</evidence>
<feature type="binding site" evidence="22">
    <location>
        <position position="81"/>
    </location>
    <ligand>
        <name>ATP</name>
        <dbReference type="ChEBI" id="CHEBI:30616"/>
    </ligand>
</feature>
<gene>
    <name evidence="25" type="ORF">G8770_20160</name>
</gene>
<dbReference type="PANTHER" id="PTHR34299">
    <property type="entry name" value="DIACYLGLYCEROL KINASE"/>
    <property type="match status" value="1"/>
</dbReference>
<evidence type="ECO:0000256" key="19">
    <source>
        <dbReference type="ARBA" id="ARBA00023264"/>
    </source>
</evidence>
<keyword evidence="10 23" id="KW-0479">Metal-binding</keyword>
<evidence type="ECO:0000256" key="23">
    <source>
        <dbReference type="PIRSR" id="PIRSR600829-4"/>
    </source>
</evidence>
<evidence type="ECO:0000256" key="20">
    <source>
        <dbReference type="PIRSR" id="PIRSR600829-1"/>
    </source>
</evidence>
<comment type="caution">
    <text evidence="25">The sequence shown here is derived from an EMBL/GenBank/DDBJ whole genome shotgun (WGS) entry which is preliminary data.</text>
</comment>
<evidence type="ECO:0000256" key="2">
    <source>
        <dbReference type="ARBA" id="ARBA00005967"/>
    </source>
</evidence>